<dbReference type="GO" id="GO:0016024">
    <property type="term" value="P:CDP-diacylglycerol biosynthetic process"/>
    <property type="evidence" value="ECO:0007669"/>
    <property type="project" value="UniProtKB-UniPathway"/>
</dbReference>
<comment type="pathway">
    <text evidence="7">Phospholipid metabolism; CDP-diacylglycerol biosynthesis; CDP-diacylglycerol from sn-glycerol 3-phosphate: step 3/3.</text>
</comment>
<feature type="transmembrane region" description="Helical" evidence="8">
    <location>
        <begin position="96"/>
        <end position="113"/>
    </location>
</feature>
<dbReference type="Pfam" id="PF01148">
    <property type="entry name" value="CTP_transf_1"/>
    <property type="match status" value="1"/>
</dbReference>
<feature type="transmembrane region" description="Helical" evidence="8">
    <location>
        <begin position="224"/>
        <end position="242"/>
    </location>
</feature>
<feature type="transmembrane region" description="Helical" evidence="8">
    <location>
        <begin position="153"/>
        <end position="171"/>
    </location>
</feature>
<dbReference type="STRING" id="36856.ATB98_09785"/>
<dbReference type="GO" id="GO:0005886">
    <property type="term" value="C:plasma membrane"/>
    <property type="evidence" value="ECO:0007669"/>
    <property type="project" value="TreeGrafter"/>
</dbReference>
<evidence type="ECO:0000256" key="4">
    <source>
        <dbReference type="ARBA" id="ARBA00022692"/>
    </source>
</evidence>
<evidence type="ECO:0000313" key="9">
    <source>
        <dbReference type="EMBL" id="OAP35524.1"/>
    </source>
</evidence>
<dbReference type="EC" id="2.7.7.41" evidence="7"/>
<evidence type="ECO:0000256" key="8">
    <source>
        <dbReference type="SAM" id="Phobius"/>
    </source>
</evidence>
<dbReference type="InterPro" id="IPR000374">
    <property type="entry name" value="PC_trans"/>
</dbReference>
<dbReference type="GO" id="GO:0004605">
    <property type="term" value="F:phosphatidate cytidylyltransferase activity"/>
    <property type="evidence" value="ECO:0007669"/>
    <property type="project" value="UniProtKB-EC"/>
</dbReference>
<keyword evidence="4 7" id="KW-0812">Transmembrane</keyword>
<evidence type="ECO:0000313" key="10">
    <source>
        <dbReference type="Proteomes" id="UP000078507"/>
    </source>
</evidence>
<keyword evidence="10" id="KW-1185">Reference proteome</keyword>
<feature type="transmembrane region" description="Helical" evidence="8">
    <location>
        <begin position="183"/>
        <end position="203"/>
    </location>
</feature>
<feature type="transmembrane region" description="Helical" evidence="8">
    <location>
        <begin position="50"/>
        <end position="75"/>
    </location>
</feature>
<comment type="caution">
    <text evidence="9">The sequence shown here is derived from an EMBL/GenBank/DDBJ whole genome shotgun (WGS) entry which is preliminary data.</text>
</comment>
<dbReference type="PROSITE" id="PS01315">
    <property type="entry name" value="CDS"/>
    <property type="match status" value="1"/>
</dbReference>
<comment type="catalytic activity">
    <reaction evidence="7">
        <text>a 1,2-diacyl-sn-glycero-3-phosphate + CTP + H(+) = a CDP-1,2-diacyl-sn-glycerol + diphosphate</text>
        <dbReference type="Rhea" id="RHEA:16229"/>
        <dbReference type="ChEBI" id="CHEBI:15378"/>
        <dbReference type="ChEBI" id="CHEBI:33019"/>
        <dbReference type="ChEBI" id="CHEBI:37563"/>
        <dbReference type="ChEBI" id="CHEBI:58332"/>
        <dbReference type="ChEBI" id="CHEBI:58608"/>
        <dbReference type="EC" id="2.7.7.41"/>
    </reaction>
</comment>
<protein>
    <recommendedName>
        <fullName evidence="7">Phosphatidate cytidylyltransferase</fullName>
        <ecNumber evidence="7">2.7.7.41</ecNumber>
    </recommendedName>
</protein>
<dbReference type="EMBL" id="LNQB01000100">
    <property type="protein sequence ID" value="OAP35524.1"/>
    <property type="molecule type" value="Genomic_DNA"/>
</dbReference>
<accession>A0A178XJY8</accession>
<gene>
    <name evidence="9" type="ORF">ATB98_09785</name>
</gene>
<sequence>MSLSDKLFILFGGVCGLLVIASLIGFALSRRATSESGRATIDNLNARIKAWWVMIAIFAASFALGRGVTLVLFALTSFYTLREFVSLTPTRAADHLPLVAAFYLLLPLQYWLIAIDWYALFTILIPVYGFLLLPSLAALKGDAGEFLLRVSRIQWGLMLTVYCISHAPALLTLDIPGRPREGFLLLFFLITVAQFSDVMQYVFGKLIGRTKVAPAISPSKTVEGLIGGGLSAVAAGAGLWWITPFTPIEAAAMALAIVAMGFLGGLALSAVKRSMGVKDWGTMISGHGGVLDRMDSLSFAAPVFFHLTRYFFT</sequence>
<keyword evidence="7 9" id="KW-0548">Nucleotidyltransferase</keyword>
<evidence type="ECO:0000256" key="7">
    <source>
        <dbReference type="RuleBase" id="RU003938"/>
    </source>
</evidence>
<dbReference type="RefSeq" id="WP_066878904.1">
    <property type="nucleotide sequence ID" value="NZ_LNQB01000100.1"/>
</dbReference>
<organism evidence="9 10">
    <name type="scientific">Sinorhizobium saheli</name>
    <dbReference type="NCBI Taxonomy" id="36856"/>
    <lineage>
        <taxon>Bacteria</taxon>
        <taxon>Pseudomonadati</taxon>
        <taxon>Pseudomonadota</taxon>
        <taxon>Alphaproteobacteria</taxon>
        <taxon>Hyphomicrobiales</taxon>
        <taxon>Rhizobiaceae</taxon>
        <taxon>Sinorhizobium/Ensifer group</taxon>
        <taxon>Sinorhizobium</taxon>
    </lineage>
</organism>
<proteinExistence type="inferred from homology"/>
<evidence type="ECO:0000256" key="2">
    <source>
        <dbReference type="ARBA" id="ARBA00010185"/>
    </source>
</evidence>
<evidence type="ECO:0000256" key="5">
    <source>
        <dbReference type="ARBA" id="ARBA00022989"/>
    </source>
</evidence>
<dbReference type="UniPathway" id="UPA00557">
    <property type="reaction ID" value="UER00614"/>
</dbReference>
<evidence type="ECO:0000256" key="3">
    <source>
        <dbReference type="ARBA" id="ARBA00022679"/>
    </source>
</evidence>
<feature type="transmembrane region" description="Helical" evidence="8">
    <location>
        <begin position="248"/>
        <end position="268"/>
    </location>
</feature>
<feature type="transmembrane region" description="Helical" evidence="8">
    <location>
        <begin position="7"/>
        <end position="30"/>
    </location>
</feature>
<name>A0A178XJY8_SINSA</name>
<keyword evidence="5 8" id="KW-1133">Transmembrane helix</keyword>
<dbReference type="OrthoDB" id="9799199at2"/>
<dbReference type="Proteomes" id="UP000078507">
    <property type="component" value="Unassembled WGS sequence"/>
</dbReference>
<evidence type="ECO:0000256" key="6">
    <source>
        <dbReference type="ARBA" id="ARBA00023136"/>
    </source>
</evidence>
<keyword evidence="6 8" id="KW-0472">Membrane</keyword>
<dbReference type="PANTHER" id="PTHR43535">
    <property type="entry name" value="PHOSPHATIDATE CYTIDYLYLTRANSFERASE"/>
    <property type="match status" value="1"/>
</dbReference>
<dbReference type="AlphaFoldDB" id="A0A178XJY8"/>
<feature type="transmembrane region" description="Helical" evidence="8">
    <location>
        <begin position="119"/>
        <end position="141"/>
    </location>
</feature>
<dbReference type="GO" id="GO:0009273">
    <property type="term" value="P:peptidoglycan-based cell wall biogenesis"/>
    <property type="evidence" value="ECO:0007669"/>
    <property type="project" value="TreeGrafter"/>
</dbReference>
<evidence type="ECO:0000256" key="1">
    <source>
        <dbReference type="ARBA" id="ARBA00004141"/>
    </source>
</evidence>
<comment type="similarity">
    <text evidence="2 7">Belongs to the CDS family.</text>
</comment>
<keyword evidence="3 7" id="KW-0808">Transferase</keyword>
<comment type="subcellular location">
    <subcellularLocation>
        <location evidence="1">Membrane</location>
        <topology evidence="1">Multi-pass membrane protein</topology>
    </subcellularLocation>
</comment>
<reference evidence="9 10" key="1">
    <citation type="submission" date="2015-11" db="EMBL/GenBank/DDBJ databases">
        <title>Ensifer anhuiense sp. nov., an effective nitrogen fixation bacterium with Glycine soja.</title>
        <authorList>
            <person name="Yan H."/>
            <person name="Chen W."/>
        </authorList>
    </citation>
    <scope>NUCLEOTIDE SEQUENCE [LARGE SCALE GENOMIC DNA]</scope>
    <source>
        <strain evidence="9 10">LMG 7837</strain>
    </source>
</reference>
<dbReference type="PANTHER" id="PTHR43535:SF1">
    <property type="entry name" value="PHOSPHATIDATE CYTIDYLYLTRANSFERASE"/>
    <property type="match status" value="1"/>
</dbReference>